<dbReference type="Proteomes" id="UP000198885">
    <property type="component" value="Unassembled WGS sequence"/>
</dbReference>
<proteinExistence type="predicted"/>
<dbReference type="AlphaFoldDB" id="A0A1H9PL75"/>
<evidence type="ECO:0000313" key="2">
    <source>
        <dbReference type="EMBL" id="SER48928.1"/>
    </source>
</evidence>
<keyword evidence="1" id="KW-1133">Transmembrane helix</keyword>
<dbReference type="EMBL" id="FOGU01000001">
    <property type="protein sequence ID" value="SER48928.1"/>
    <property type="molecule type" value="Genomic_DNA"/>
</dbReference>
<feature type="transmembrane region" description="Helical" evidence="1">
    <location>
        <begin position="21"/>
        <end position="43"/>
    </location>
</feature>
<accession>A0A1H9PL75</accession>
<reference evidence="2 3" key="1">
    <citation type="submission" date="2016-10" db="EMBL/GenBank/DDBJ databases">
        <authorList>
            <person name="de Groot N.N."/>
        </authorList>
    </citation>
    <scope>NUCLEOTIDE SEQUENCE [LARGE SCALE GENOMIC DNA]</scope>
    <source>
        <strain evidence="2 3">DSM 23042</strain>
    </source>
</reference>
<keyword evidence="1" id="KW-0812">Transmembrane</keyword>
<keyword evidence="3" id="KW-1185">Reference proteome</keyword>
<organism evidence="2 3">
    <name type="scientific">Tranquillimonas rosea</name>
    <dbReference type="NCBI Taxonomy" id="641238"/>
    <lineage>
        <taxon>Bacteria</taxon>
        <taxon>Pseudomonadati</taxon>
        <taxon>Pseudomonadota</taxon>
        <taxon>Alphaproteobacteria</taxon>
        <taxon>Rhodobacterales</taxon>
        <taxon>Roseobacteraceae</taxon>
        <taxon>Tranquillimonas</taxon>
    </lineage>
</organism>
<evidence type="ECO:0000313" key="3">
    <source>
        <dbReference type="Proteomes" id="UP000198885"/>
    </source>
</evidence>
<protein>
    <submittedName>
        <fullName evidence="2">Uncharacterized protein</fullName>
    </submittedName>
</protein>
<gene>
    <name evidence="2" type="ORF">SAMN04490244_101238</name>
</gene>
<name>A0A1H9PL75_9RHOB</name>
<keyword evidence="1" id="KW-0472">Membrane</keyword>
<sequence>MEERINRFNDVPMKRRDYVRLAIVLVLMLALFAVSAALVVWIAETYFWIPVKPS</sequence>
<evidence type="ECO:0000256" key="1">
    <source>
        <dbReference type="SAM" id="Phobius"/>
    </source>
</evidence>